<evidence type="ECO:0000259" key="13">
    <source>
        <dbReference type="PROSITE" id="PS50112"/>
    </source>
</evidence>
<feature type="domain" description="PAS" evidence="13">
    <location>
        <begin position="333"/>
        <end position="402"/>
    </location>
</feature>
<evidence type="ECO:0000256" key="2">
    <source>
        <dbReference type="ARBA" id="ARBA00012438"/>
    </source>
</evidence>
<dbReference type="InterPro" id="IPR035965">
    <property type="entry name" value="PAS-like_dom_sf"/>
</dbReference>
<dbReference type="InterPro" id="IPR013656">
    <property type="entry name" value="PAS_4"/>
</dbReference>
<evidence type="ECO:0000256" key="7">
    <source>
        <dbReference type="ARBA" id="ARBA00022840"/>
    </source>
</evidence>
<dbReference type="InterPro" id="IPR003661">
    <property type="entry name" value="HisK_dim/P_dom"/>
</dbReference>
<dbReference type="GO" id="GO:0005524">
    <property type="term" value="F:ATP binding"/>
    <property type="evidence" value="ECO:0007669"/>
    <property type="project" value="UniProtKB-KW"/>
</dbReference>
<evidence type="ECO:0000256" key="5">
    <source>
        <dbReference type="ARBA" id="ARBA00022741"/>
    </source>
</evidence>
<evidence type="ECO:0000256" key="6">
    <source>
        <dbReference type="ARBA" id="ARBA00022777"/>
    </source>
</evidence>
<feature type="modified residue" description="4-aspartylphosphate" evidence="9">
    <location>
        <position position="1225"/>
    </location>
</feature>
<keyword evidence="5" id="KW-0547">Nucleotide-binding</keyword>
<evidence type="ECO:0000313" key="15">
    <source>
        <dbReference type="Proteomes" id="UP000440716"/>
    </source>
</evidence>
<evidence type="ECO:0000256" key="4">
    <source>
        <dbReference type="ARBA" id="ARBA00022679"/>
    </source>
</evidence>
<dbReference type="Gene3D" id="3.40.50.2300">
    <property type="match status" value="2"/>
</dbReference>
<sequence length="1319" mass="144311">MLNRRLTGFFQSGALFCVLPDDRVVSTAERAQRGSSVTQAARAIKGIPLPIEGGLLTIACEKIARLDVPAFIKDSELRFVAINPAFAAFFGADLEDLLGHRAGELTDRPEDLAWEDVERRALVFAEEHLALCFDHSGRQHCRVQIERFITEDEMPYVFGVFRERPGRVKSRGWKKEPPPSGTQMPSAMAEISRDAASQGGSAGIGNGALDACLPADYAMLLDLIPLGVLLLDSQLDIAYFNTSFSRMFGETTVELKTGMNFQAVLDVIGRAGGDGSGEDLSGPFLAASIDEPEPCQIAMPNGRVISARGNRLENGQFLLLYTDVTEAQTYEREGTLYRAALENVPEPVFLRDGDRRLVFANAAYEQMLGGDRTRFYGLREDEMFPAEGDALRQENIDILETGCATEREQLIIMPNGDTVPLLTSLKRIETKDGAPYIVGTLADVSLLKIGERQLREAKAHAEKLYDDIEAILRTMPVGVIILDAQQTLSFSNLMARNMVNWPEDRAMTGTSFADYLRHALANGWPLKTGDDASTDPEARIAAYSLELQTLTSARQTEVTLVDRRNIVVTASPLDDGQIMLTFSDYTEQRLREREIDEARARLQDVGKLLEEATQHMAQGLCVIQKDHILYRNDKLAELLNVSPDLVHTGADWRQLFDYCAERGDFGDNPKGFLDRMRSRLSVDTSASVVVQRRDGAWRGIEAVVSAEDRWLFVISDASEAKQREAELTTLAAQAEAADKAKSRFLANMSHEIRTPMSGVLGMTELLLSSNLDARQKTFVDVIVKSGRSLLTIINDIIDFSKIDDGSLALRSAPFDPLAAVEDVVTLMAGRAAEKDVDILVRGQGRLTHMLAGDAGRFRQILTNLLGEAIRATDRGHVLVDLGMRQEEPDLEVTVQSPRDLSRGDPGLETSTEASSRARAWLVLRIEDTGHGMTPEQCQLAFTKFSQMNDGALHHRDGAGLGFSIAGGLVDLFGGTIRVESAPGRGATVTVNLPFAMAAEKLPSLAGFQLRAARVLGFESNSISCGILNDQLCRWGFDGVAVDDPALALAVLEQADSQKSPIEVVVIDCCRRSGGGLDLVRKIRSDQRFDALSIILLAADAPFNLDRMADGLNIQAQLTKPVGENLLRNVVIDVLRGARRGAVSVGRVELEAEAPQISEGEQSDLTPSGVIQQEQIDLLVLDAGEAERHFFHQALQALGVGHACVERESEALTLWRQWQPGMMLIDLVEDRARVLDMVRQIRAEESQQPQTAPTVLIGLAGDLSTYDKAACHKAGLDDLVLKPVSPDRLQDCIAYWLGGSAVQAQPKAFGEDAGARLTAL</sequence>
<dbReference type="PANTHER" id="PTHR45339:SF5">
    <property type="entry name" value="HISTIDINE KINASE"/>
    <property type="match status" value="1"/>
</dbReference>
<evidence type="ECO:0000256" key="3">
    <source>
        <dbReference type="ARBA" id="ARBA00022553"/>
    </source>
</evidence>
<feature type="domain" description="PAS" evidence="13">
    <location>
        <begin position="213"/>
        <end position="255"/>
    </location>
</feature>
<keyword evidence="7" id="KW-0067">ATP-binding</keyword>
<dbReference type="SMART" id="SM00448">
    <property type="entry name" value="REC"/>
    <property type="match status" value="2"/>
</dbReference>
<dbReference type="Proteomes" id="UP000440716">
    <property type="component" value="Unassembled WGS sequence"/>
</dbReference>
<dbReference type="InterPro" id="IPR001789">
    <property type="entry name" value="Sig_transdc_resp-reg_receiver"/>
</dbReference>
<dbReference type="PROSITE" id="PS50112">
    <property type="entry name" value="PAS"/>
    <property type="match status" value="2"/>
</dbReference>
<dbReference type="InterPro" id="IPR011006">
    <property type="entry name" value="CheY-like_superfamily"/>
</dbReference>
<dbReference type="SMART" id="SM00091">
    <property type="entry name" value="PAS"/>
    <property type="match status" value="5"/>
</dbReference>
<dbReference type="SUPFAM" id="SSF52172">
    <property type="entry name" value="CheY-like"/>
    <property type="match status" value="2"/>
</dbReference>
<name>A0A7K1RE12_AGRVI</name>
<keyword evidence="4" id="KW-0808">Transferase</keyword>
<accession>A0A7K1RE12</accession>
<comment type="catalytic activity">
    <reaction evidence="1">
        <text>ATP + protein L-histidine = ADP + protein N-phospho-L-histidine.</text>
        <dbReference type="EC" id="2.7.13.3"/>
    </reaction>
</comment>
<dbReference type="FunFam" id="1.10.287.130:FF:000002">
    <property type="entry name" value="Two-component osmosensing histidine kinase"/>
    <property type="match status" value="1"/>
</dbReference>
<dbReference type="Pfam" id="PF12860">
    <property type="entry name" value="PAS_7"/>
    <property type="match status" value="3"/>
</dbReference>
<dbReference type="SMART" id="SM00388">
    <property type="entry name" value="HisKA"/>
    <property type="match status" value="1"/>
</dbReference>
<evidence type="ECO:0000313" key="14">
    <source>
        <dbReference type="EMBL" id="MVA56244.1"/>
    </source>
</evidence>
<dbReference type="GO" id="GO:0000155">
    <property type="term" value="F:phosphorelay sensor kinase activity"/>
    <property type="evidence" value="ECO:0007669"/>
    <property type="project" value="InterPro"/>
</dbReference>
<dbReference type="PROSITE" id="PS50110">
    <property type="entry name" value="RESPONSE_REGULATORY"/>
    <property type="match status" value="2"/>
</dbReference>
<feature type="region of interest" description="Disordered" evidence="10">
    <location>
        <begin position="893"/>
        <end position="913"/>
    </location>
</feature>
<gene>
    <name evidence="14" type="ORF">GOZ88_08970</name>
</gene>
<evidence type="ECO:0000259" key="12">
    <source>
        <dbReference type="PROSITE" id="PS50110"/>
    </source>
</evidence>
<dbReference type="EC" id="2.7.13.3" evidence="2"/>
<dbReference type="EMBL" id="WPHU01000003">
    <property type="protein sequence ID" value="MVA56244.1"/>
    <property type="molecule type" value="Genomic_DNA"/>
</dbReference>
<dbReference type="CDD" id="cd00130">
    <property type="entry name" value="PAS"/>
    <property type="match status" value="2"/>
</dbReference>
<dbReference type="NCBIfam" id="TIGR00229">
    <property type="entry name" value="sensory_box"/>
    <property type="match status" value="1"/>
</dbReference>
<dbReference type="SUPFAM" id="SSF55874">
    <property type="entry name" value="ATPase domain of HSP90 chaperone/DNA topoisomerase II/histidine kinase"/>
    <property type="match status" value="1"/>
</dbReference>
<dbReference type="CDD" id="cd00082">
    <property type="entry name" value="HisKA"/>
    <property type="match status" value="1"/>
</dbReference>
<dbReference type="InterPro" id="IPR004358">
    <property type="entry name" value="Sig_transdc_His_kin-like_C"/>
</dbReference>
<evidence type="ECO:0000256" key="10">
    <source>
        <dbReference type="SAM" id="MobiDB-lite"/>
    </source>
</evidence>
<keyword evidence="8" id="KW-0902">Two-component regulatory system</keyword>
<comment type="caution">
    <text evidence="14">The sequence shown here is derived from an EMBL/GenBank/DDBJ whole genome shotgun (WGS) entry which is preliminary data.</text>
</comment>
<dbReference type="Gene3D" id="3.30.450.20">
    <property type="entry name" value="PAS domain"/>
    <property type="match status" value="4"/>
</dbReference>
<dbReference type="Pfam" id="PF02518">
    <property type="entry name" value="HATPase_c"/>
    <property type="match status" value="1"/>
</dbReference>
<feature type="domain" description="Histidine kinase" evidence="11">
    <location>
        <begin position="747"/>
        <end position="996"/>
    </location>
</feature>
<organism evidence="14 15">
    <name type="scientific">Agrobacterium vitis</name>
    <name type="common">Rhizobium vitis</name>
    <dbReference type="NCBI Taxonomy" id="373"/>
    <lineage>
        <taxon>Bacteria</taxon>
        <taxon>Pseudomonadati</taxon>
        <taxon>Pseudomonadota</taxon>
        <taxon>Alphaproteobacteria</taxon>
        <taxon>Hyphomicrobiales</taxon>
        <taxon>Rhizobiaceae</taxon>
        <taxon>Rhizobium/Agrobacterium group</taxon>
        <taxon>Agrobacterium</taxon>
    </lineage>
</organism>
<dbReference type="Gene3D" id="1.10.287.130">
    <property type="match status" value="1"/>
</dbReference>
<dbReference type="SUPFAM" id="SSF55785">
    <property type="entry name" value="PYP-like sensor domain (PAS domain)"/>
    <property type="match status" value="2"/>
</dbReference>
<evidence type="ECO:0000256" key="9">
    <source>
        <dbReference type="PROSITE-ProRule" id="PRU00169"/>
    </source>
</evidence>
<dbReference type="Pfam" id="PF08448">
    <property type="entry name" value="PAS_4"/>
    <property type="match status" value="2"/>
</dbReference>
<dbReference type="SMART" id="SM00387">
    <property type="entry name" value="HATPase_c"/>
    <property type="match status" value="1"/>
</dbReference>
<dbReference type="PROSITE" id="PS50109">
    <property type="entry name" value="HIS_KIN"/>
    <property type="match status" value="1"/>
</dbReference>
<keyword evidence="6" id="KW-0418">Kinase</keyword>
<dbReference type="Pfam" id="PF00512">
    <property type="entry name" value="HisKA"/>
    <property type="match status" value="1"/>
</dbReference>
<dbReference type="InterPro" id="IPR005467">
    <property type="entry name" value="His_kinase_dom"/>
</dbReference>
<proteinExistence type="predicted"/>
<dbReference type="InterPro" id="IPR036890">
    <property type="entry name" value="HATPase_C_sf"/>
</dbReference>
<keyword evidence="3 9" id="KW-0597">Phosphoprotein</keyword>
<dbReference type="InterPro" id="IPR003594">
    <property type="entry name" value="HATPase_dom"/>
</dbReference>
<dbReference type="InterPro" id="IPR036097">
    <property type="entry name" value="HisK_dim/P_sf"/>
</dbReference>
<protein>
    <recommendedName>
        <fullName evidence="2">histidine kinase</fullName>
        <ecNumber evidence="2">2.7.13.3</ecNumber>
    </recommendedName>
</protein>
<dbReference type="SUPFAM" id="SSF47384">
    <property type="entry name" value="Homodimeric domain of signal transducing histidine kinase"/>
    <property type="match status" value="1"/>
</dbReference>
<dbReference type="InterPro" id="IPR000014">
    <property type="entry name" value="PAS"/>
</dbReference>
<dbReference type="PANTHER" id="PTHR45339">
    <property type="entry name" value="HYBRID SIGNAL TRANSDUCTION HISTIDINE KINASE J"/>
    <property type="match status" value="1"/>
</dbReference>
<dbReference type="Gene3D" id="3.30.565.10">
    <property type="entry name" value="Histidine kinase-like ATPase, C-terminal domain"/>
    <property type="match status" value="1"/>
</dbReference>
<feature type="domain" description="Response regulatory" evidence="12">
    <location>
        <begin position="1176"/>
        <end position="1296"/>
    </location>
</feature>
<evidence type="ECO:0000256" key="8">
    <source>
        <dbReference type="ARBA" id="ARBA00023012"/>
    </source>
</evidence>
<evidence type="ECO:0000259" key="11">
    <source>
        <dbReference type="PROSITE" id="PS50109"/>
    </source>
</evidence>
<feature type="domain" description="Response regulatory" evidence="12">
    <location>
        <begin position="1013"/>
        <end position="1134"/>
    </location>
</feature>
<reference evidence="14 15" key="1">
    <citation type="submission" date="2019-12" db="EMBL/GenBank/DDBJ databases">
        <title>Whole-genome sequencing of Allorhizobium vitis.</title>
        <authorList>
            <person name="Gan H.M."/>
            <person name="Szegedi E."/>
            <person name="Burr T."/>
            <person name="Savka M.A."/>
        </authorList>
    </citation>
    <scope>NUCLEOTIDE SEQUENCE [LARGE SCALE GENOMIC DNA]</scope>
    <source>
        <strain evidence="14 15">CG415</strain>
    </source>
</reference>
<feature type="modified residue" description="4-aspartylphosphate" evidence="9">
    <location>
        <position position="1067"/>
    </location>
</feature>
<evidence type="ECO:0000256" key="1">
    <source>
        <dbReference type="ARBA" id="ARBA00000085"/>
    </source>
</evidence>
<dbReference type="PRINTS" id="PR00344">
    <property type="entry name" value="BCTRLSENSOR"/>
</dbReference>